<dbReference type="EMBL" id="JPWF01000012">
    <property type="protein sequence ID" value="RCK33643.1"/>
    <property type="molecule type" value="Genomic_DNA"/>
</dbReference>
<comment type="subcellular location">
    <subcellularLocation>
        <location evidence="1">Cell inner membrane</location>
        <topology evidence="1">Multi-pass membrane protein</topology>
    </subcellularLocation>
</comment>
<dbReference type="PROSITE" id="PS50192">
    <property type="entry name" value="T_SNARE"/>
    <property type="match status" value="1"/>
</dbReference>
<dbReference type="PROSITE" id="PS50111">
    <property type="entry name" value="CHEMOTAXIS_TRANSDUC_2"/>
    <property type="match status" value="1"/>
</dbReference>
<dbReference type="PANTHER" id="PTHR32089">
    <property type="entry name" value="METHYL-ACCEPTING CHEMOTAXIS PROTEIN MCPB"/>
    <property type="match status" value="1"/>
</dbReference>
<evidence type="ECO:0000256" key="6">
    <source>
        <dbReference type="ARBA" id="ARBA00022989"/>
    </source>
</evidence>
<dbReference type="PANTHER" id="PTHR32089:SF112">
    <property type="entry name" value="LYSOZYME-LIKE PROTEIN-RELATED"/>
    <property type="match status" value="1"/>
</dbReference>
<evidence type="ECO:0000256" key="4">
    <source>
        <dbReference type="ARBA" id="ARBA00022519"/>
    </source>
</evidence>
<organism evidence="15 16">
    <name type="scientific">Thalassospira profundimaris</name>
    <dbReference type="NCBI Taxonomy" id="502049"/>
    <lineage>
        <taxon>Bacteria</taxon>
        <taxon>Pseudomonadati</taxon>
        <taxon>Pseudomonadota</taxon>
        <taxon>Alphaproteobacteria</taxon>
        <taxon>Rhodospirillales</taxon>
        <taxon>Thalassospiraceae</taxon>
        <taxon>Thalassospira</taxon>
    </lineage>
</organism>
<evidence type="ECO:0000256" key="2">
    <source>
        <dbReference type="ARBA" id="ARBA00022475"/>
    </source>
</evidence>
<dbReference type="InterPro" id="IPR004089">
    <property type="entry name" value="MCPsignal_dom"/>
</dbReference>
<evidence type="ECO:0000259" key="13">
    <source>
        <dbReference type="PROSITE" id="PS50192"/>
    </source>
</evidence>
<evidence type="ECO:0000256" key="1">
    <source>
        <dbReference type="ARBA" id="ARBA00004429"/>
    </source>
</evidence>
<evidence type="ECO:0000259" key="14">
    <source>
        <dbReference type="PROSITE" id="PS50885"/>
    </source>
</evidence>
<reference evidence="15 16" key="1">
    <citation type="submission" date="2014-07" db="EMBL/GenBank/DDBJ databases">
        <title>Draft genome sequence of Thalassospira profundimaris 35.</title>
        <authorList>
            <person name="Lai Q."/>
            <person name="Shao Z."/>
        </authorList>
    </citation>
    <scope>NUCLEOTIDE SEQUENCE [LARGE SCALE GENOMIC DNA]</scope>
    <source>
        <strain evidence="15 16">35</strain>
    </source>
</reference>
<dbReference type="InterPro" id="IPR033479">
    <property type="entry name" value="dCache_1"/>
</dbReference>
<dbReference type="Pfam" id="PF00015">
    <property type="entry name" value="MCPsignal"/>
    <property type="match status" value="1"/>
</dbReference>
<keyword evidence="8 10" id="KW-0807">Transducer</keyword>
<dbReference type="CDD" id="cd18773">
    <property type="entry name" value="PDC1_HK_sensor"/>
    <property type="match status" value="1"/>
</dbReference>
<name>A0A367W409_9PROT</name>
<feature type="domain" description="HAMP" evidence="14">
    <location>
        <begin position="360"/>
        <end position="413"/>
    </location>
</feature>
<feature type="domain" description="Methyl-accepting transducer" evidence="12">
    <location>
        <begin position="453"/>
        <end position="689"/>
    </location>
</feature>
<comment type="similarity">
    <text evidence="9">Belongs to the methyl-accepting chemotaxis (MCP) protein family.</text>
</comment>
<evidence type="ECO:0000256" key="5">
    <source>
        <dbReference type="ARBA" id="ARBA00022692"/>
    </source>
</evidence>
<keyword evidence="6 11" id="KW-1133">Transmembrane helix</keyword>
<feature type="transmembrane region" description="Helical" evidence="11">
    <location>
        <begin position="333"/>
        <end position="358"/>
    </location>
</feature>
<dbReference type="GO" id="GO:0005886">
    <property type="term" value="C:plasma membrane"/>
    <property type="evidence" value="ECO:0007669"/>
    <property type="project" value="UniProtKB-SubCell"/>
</dbReference>
<keyword evidence="3" id="KW-0145">Chemotaxis</keyword>
<sequence>MKIARKIPVTIVVLALVSAVTTGALSYIRAADELHVSAEDKLIALTMAKRSFVSNYLQTIRQDLLAQAESPLMREAVQEFTAGWKAMGSNVGSDLTKIYITDNPNPVGEKLRLDMGKDGSDYSKTHGQYHPWLRGFLEKRGYYDIFLFDRDGDVVYTVFKEADFATNILNGAWKNTDLAAAFKASIAAKDGDVAFFDFKPYAPSSDAPASFISTPVTDAAGKVIGVLAFQMPIGRINEIMQTSDGMGETGESYLVGEDKLMRSDSRFSSESTILKTRIDTESVAQAMAGNSGVVEIDDYRGIKVVSAFAPVEFLGTNWAVVAEVDQEEIYAPLFWLMISMLIGLLILSVIIALIGMYLGRGISAPITMITKAMRVLADGDKSVEIPGHDRADEIGDMSGAVVVFKENMIKAEQLAAQEAEAQKQREVRAKLIEKLTNDFDAEVSLVLKTVASAATEMQATASSMTATAEQTSERSTIVASAAEEASSNVQTVAAASEELSASIAEIGQQVTQSSTVASHAVTQAENTNAQVRGLAEAAQKIGDVVGLISDIAAQTNLLALNATIEAARAGEAGKGFAVVAAEVKNLANATAKATDEITAQITSIQSETEGAVVAIESIGKTIGEISEIAATIASAVEEQGAATEEINRNVQEASTGTTDVSSNIAAVNEAASSTGAAAEEVLAASGELSQQSEILRHKVEEFLVAVREA</sequence>
<dbReference type="CDD" id="cd18774">
    <property type="entry name" value="PDC2_HK_sensor"/>
    <property type="match status" value="1"/>
</dbReference>
<dbReference type="AlphaFoldDB" id="A0A367W409"/>
<dbReference type="Pfam" id="PF00672">
    <property type="entry name" value="HAMP"/>
    <property type="match status" value="1"/>
</dbReference>
<dbReference type="SUPFAM" id="SSF58104">
    <property type="entry name" value="Methyl-accepting chemotaxis protein (MCP) signaling domain"/>
    <property type="match status" value="1"/>
</dbReference>
<dbReference type="CDD" id="cd06225">
    <property type="entry name" value="HAMP"/>
    <property type="match status" value="1"/>
</dbReference>
<comment type="caution">
    <text evidence="15">The sequence shown here is derived from an EMBL/GenBank/DDBJ whole genome shotgun (WGS) entry which is preliminary data.</text>
</comment>
<dbReference type="SMART" id="SM00304">
    <property type="entry name" value="HAMP"/>
    <property type="match status" value="1"/>
</dbReference>
<keyword evidence="5 11" id="KW-0812">Transmembrane</keyword>
<evidence type="ECO:0000256" key="8">
    <source>
        <dbReference type="ARBA" id="ARBA00023224"/>
    </source>
</evidence>
<evidence type="ECO:0000256" key="10">
    <source>
        <dbReference type="PROSITE-ProRule" id="PRU00284"/>
    </source>
</evidence>
<dbReference type="InterPro" id="IPR003660">
    <property type="entry name" value="HAMP_dom"/>
</dbReference>
<evidence type="ECO:0000313" key="16">
    <source>
        <dbReference type="Proteomes" id="UP000253226"/>
    </source>
</evidence>
<dbReference type="GO" id="GO:0006935">
    <property type="term" value="P:chemotaxis"/>
    <property type="evidence" value="ECO:0007669"/>
    <property type="project" value="UniProtKB-KW"/>
</dbReference>
<dbReference type="Pfam" id="PF02743">
    <property type="entry name" value="dCache_1"/>
    <property type="match status" value="1"/>
</dbReference>
<keyword evidence="4" id="KW-0997">Cell inner membrane</keyword>
<evidence type="ECO:0000256" key="9">
    <source>
        <dbReference type="ARBA" id="ARBA00029447"/>
    </source>
</evidence>
<evidence type="ECO:0008006" key="17">
    <source>
        <dbReference type="Google" id="ProtNLM"/>
    </source>
</evidence>
<dbReference type="PROSITE" id="PS50885">
    <property type="entry name" value="HAMP"/>
    <property type="match status" value="1"/>
</dbReference>
<evidence type="ECO:0000313" key="15">
    <source>
        <dbReference type="EMBL" id="RCK33643.1"/>
    </source>
</evidence>
<proteinExistence type="inferred from homology"/>
<gene>
    <name evidence="15" type="ORF">TH19_17195</name>
</gene>
<evidence type="ECO:0000256" key="7">
    <source>
        <dbReference type="ARBA" id="ARBA00023136"/>
    </source>
</evidence>
<evidence type="ECO:0000259" key="12">
    <source>
        <dbReference type="PROSITE" id="PS50111"/>
    </source>
</evidence>
<dbReference type="RefSeq" id="WP_258548008.1">
    <property type="nucleotide sequence ID" value="NZ_JPWF01000012.1"/>
</dbReference>
<accession>A0A367W409</accession>
<dbReference type="Gene3D" id="1.10.287.950">
    <property type="entry name" value="Methyl-accepting chemotaxis protein"/>
    <property type="match status" value="1"/>
</dbReference>
<dbReference type="GO" id="GO:0007165">
    <property type="term" value="P:signal transduction"/>
    <property type="evidence" value="ECO:0007669"/>
    <property type="project" value="UniProtKB-KW"/>
</dbReference>
<protein>
    <recommendedName>
        <fullName evidence="17">Chemotaxis protein</fullName>
    </recommendedName>
</protein>
<evidence type="ECO:0000256" key="3">
    <source>
        <dbReference type="ARBA" id="ARBA00022500"/>
    </source>
</evidence>
<evidence type="ECO:0000256" key="11">
    <source>
        <dbReference type="SAM" id="Phobius"/>
    </source>
</evidence>
<dbReference type="SMART" id="SM00283">
    <property type="entry name" value="MA"/>
    <property type="match status" value="1"/>
</dbReference>
<feature type="domain" description="T-SNARE coiled-coil homology" evidence="13">
    <location>
        <begin position="615"/>
        <end position="667"/>
    </location>
</feature>
<dbReference type="InterPro" id="IPR000727">
    <property type="entry name" value="T_SNARE_dom"/>
</dbReference>
<keyword evidence="2" id="KW-1003">Cell membrane</keyword>
<dbReference type="Gene3D" id="3.30.450.20">
    <property type="entry name" value="PAS domain"/>
    <property type="match status" value="1"/>
</dbReference>
<dbReference type="Gene3D" id="1.10.8.500">
    <property type="entry name" value="HAMP domain in histidine kinase"/>
    <property type="match status" value="1"/>
</dbReference>
<dbReference type="Proteomes" id="UP000253226">
    <property type="component" value="Unassembled WGS sequence"/>
</dbReference>
<keyword evidence="7 11" id="KW-0472">Membrane</keyword>